<organism evidence="2">
    <name type="scientific">Spathaspora passalidarum (strain NRRL Y-27907 / 11-Y1)</name>
    <dbReference type="NCBI Taxonomy" id="619300"/>
    <lineage>
        <taxon>Eukaryota</taxon>
        <taxon>Fungi</taxon>
        <taxon>Dikarya</taxon>
        <taxon>Ascomycota</taxon>
        <taxon>Saccharomycotina</taxon>
        <taxon>Pichiomycetes</taxon>
        <taxon>Debaryomycetaceae</taxon>
        <taxon>Spathaspora</taxon>
    </lineage>
</organism>
<reference evidence="1 2" key="1">
    <citation type="journal article" date="2011" name="Proc. Natl. Acad. Sci. U.S.A.">
        <title>Comparative genomics of xylose-fermenting fungi for enhanced biofuel production.</title>
        <authorList>
            <person name="Wohlbach D.J."/>
            <person name="Kuo A."/>
            <person name="Sato T.K."/>
            <person name="Potts K.M."/>
            <person name="Salamov A.A."/>
            <person name="LaButti K.M."/>
            <person name="Sun H."/>
            <person name="Clum A."/>
            <person name="Pangilinan J.L."/>
            <person name="Lindquist E.A."/>
            <person name="Lucas S."/>
            <person name="Lapidus A."/>
            <person name="Jin M."/>
            <person name="Gunawan C."/>
            <person name="Balan V."/>
            <person name="Dale B.E."/>
            <person name="Jeffries T.W."/>
            <person name="Zinkel R."/>
            <person name="Barry K.W."/>
            <person name="Grigoriev I.V."/>
            <person name="Gasch A.P."/>
        </authorList>
    </citation>
    <scope>NUCLEOTIDE SEQUENCE [LARGE SCALE GENOMIC DNA]</scope>
    <source>
        <strain evidence="2">NRRL Y-27907 / 11-Y1</strain>
    </source>
</reference>
<evidence type="ECO:0000313" key="1">
    <source>
        <dbReference type="EMBL" id="EGW32506.1"/>
    </source>
</evidence>
<dbReference type="AlphaFoldDB" id="G3ANC3"/>
<proteinExistence type="predicted"/>
<sequence length="294" mass="34085">MTLVPNSKGSEGSSDIVQGDLDKEDVESMFQKLDYLEPSHDANSITAEEETIVENMGSNVIAKLDILEKGTVEYSKLKKDIFVIIYECILGTYLWNDVWKKSFEQVLECCCAFYGWRLESINQEHNTSLPKLHVSQLSDIVLESYFPADVFSCSVTLLTGTIDVHWWKWIYMKLNFRVNASQWLKMELKEEGTNTYDNFGFFSDHEFNCFIWSLFVWFLVVDLNISLLDKQNNKDLDMNFVANLHDDSFQVYENLEEYEAESLFRKLGLEPATDDHIEAVLLASTDYEAFKCHV</sequence>
<dbReference type="RefSeq" id="XP_007375782.1">
    <property type="nucleotide sequence ID" value="XM_007375720.1"/>
</dbReference>
<dbReference type="Proteomes" id="UP000000709">
    <property type="component" value="Unassembled WGS sequence"/>
</dbReference>
<dbReference type="KEGG" id="spaa:SPAPADRAFT_51056"/>
<keyword evidence="2" id="KW-1185">Reference proteome</keyword>
<dbReference type="GeneID" id="18871509"/>
<dbReference type="HOGENOM" id="CLU_947205_0_0_1"/>
<accession>G3ANC3</accession>
<name>G3ANC3_SPAPN</name>
<evidence type="ECO:0000313" key="2">
    <source>
        <dbReference type="Proteomes" id="UP000000709"/>
    </source>
</evidence>
<protein>
    <submittedName>
        <fullName evidence="1">Uncharacterized protein</fullName>
    </submittedName>
</protein>
<gene>
    <name evidence="1" type="ORF">SPAPADRAFT_51056</name>
</gene>
<dbReference type="EMBL" id="GL996502">
    <property type="protein sequence ID" value="EGW32506.1"/>
    <property type="molecule type" value="Genomic_DNA"/>
</dbReference>
<dbReference type="InParanoid" id="G3ANC3"/>